<dbReference type="InterPro" id="IPR009996">
    <property type="entry name" value="YycH"/>
</dbReference>
<evidence type="ECO:0000313" key="3">
    <source>
        <dbReference type="Proteomes" id="UP001335737"/>
    </source>
</evidence>
<dbReference type="Proteomes" id="UP001335737">
    <property type="component" value="Unassembled WGS sequence"/>
</dbReference>
<accession>A0ABU6KL03</accession>
<dbReference type="Pfam" id="PF07435">
    <property type="entry name" value="YycH"/>
    <property type="match status" value="1"/>
</dbReference>
<reference evidence="2 3" key="1">
    <citation type="journal article" date="2024" name="Int. J. Syst. Evol. Microbiol.">
        <title>Virgibacillus tibetensis sp. nov., isolated from salt lake on the Tibetan Plateau of China.</title>
        <authorList>
            <person name="Phurbu D."/>
            <person name="Liu Z.-X."/>
            <person name="Wang R."/>
            <person name="Zheng Y.-Y."/>
            <person name="Liu H.-C."/>
            <person name="Zhou Y.-G."/>
            <person name="Yu Y.-J."/>
            <person name="Li A.-H."/>
        </authorList>
    </citation>
    <scope>NUCLEOTIDE SEQUENCE [LARGE SCALE GENOMIC DNA]</scope>
    <source>
        <strain evidence="2 3">C22-A2</strain>
    </source>
</reference>
<name>A0ABU6KL03_9BACI</name>
<dbReference type="RefSeq" id="WP_327608647.1">
    <property type="nucleotide sequence ID" value="NZ_JARZFX010000010.1"/>
</dbReference>
<proteinExistence type="predicted"/>
<protein>
    <submittedName>
        <fullName evidence="2">Two-component system activity regulator YycH</fullName>
    </submittedName>
</protein>
<feature type="domain" description="Regulatory protein YycH" evidence="1">
    <location>
        <begin position="4"/>
        <end position="428"/>
    </location>
</feature>
<comment type="caution">
    <text evidence="2">The sequence shown here is derived from an EMBL/GenBank/DDBJ whole genome shotgun (WGS) entry which is preliminary data.</text>
</comment>
<evidence type="ECO:0000259" key="1">
    <source>
        <dbReference type="Pfam" id="PF07435"/>
    </source>
</evidence>
<keyword evidence="3" id="KW-1185">Reference proteome</keyword>
<dbReference type="EMBL" id="JARZFX010000010">
    <property type="protein sequence ID" value="MEC5425089.1"/>
    <property type="molecule type" value="Genomic_DNA"/>
</dbReference>
<dbReference type="InterPro" id="IPR042274">
    <property type="entry name" value="YycH/YycI_2"/>
</dbReference>
<sequence>MKLETAKSFLLTILVGVSLLLTFGLWSSQPNSAQLNNAQLLNEVDLGGEDESKRSLIEPRKIIFHSNESHYGFENPKDRKKLYEDMQSWVLYNFTTGGATNRSSSNQTVEVIFPDAIPMEVVSILFTLNEEVELPNWSFEQVYFEFSQETQSLEVQFISIDGRRQANAVINDSVNYHQLWSIMSSLDGLTEYTLLGKSESAIYIPLEKPNLKRHSIPVNSIDPRLMVDALFANPSVVSLSNSPNRGGPYYTDSQRELSVNENRTSLEYFNPVSDDFEPMSTVNLLDRSIQSINDHKGWLEEYNLLNIEPALNKIEYQMFYEGFPVFNNSGLSTMTQEWRNQELFRYQRPLFRLSNSAGSGSETVDVSSGGDIAYNLRDEFDNDSGVEHIRDIELGYRLTYQSNDLNDYITLDPAWYMNYNGTWQEIKFEEFSPVEGRD</sequence>
<dbReference type="CDD" id="cd15787">
    <property type="entry name" value="YycH_N"/>
    <property type="match status" value="1"/>
</dbReference>
<gene>
    <name evidence="2" type="primary">yycH</name>
    <name evidence="2" type="ORF">QGM71_16510</name>
</gene>
<organism evidence="2 3">
    <name type="scientific">Virgibacillus tibetensis</name>
    <dbReference type="NCBI Taxonomy" id="3042313"/>
    <lineage>
        <taxon>Bacteria</taxon>
        <taxon>Bacillati</taxon>
        <taxon>Bacillota</taxon>
        <taxon>Bacilli</taxon>
        <taxon>Bacillales</taxon>
        <taxon>Bacillaceae</taxon>
        <taxon>Virgibacillus</taxon>
    </lineage>
</organism>
<evidence type="ECO:0000313" key="2">
    <source>
        <dbReference type="EMBL" id="MEC5425089.1"/>
    </source>
</evidence>
<dbReference type="Gene3D" id="3.30.310.160">
    <property type="entry name" value="YycH protein, domain 2"/>
    <property type="match status" value="1"/>
</dbReference>